<accession>A0ACC1B0I2</accession>
<dbReference type="Proteomes" id="UP001164250">
    <property type="component" value="Chromosome 7"/>
</dbReference>
<dbReference type="EMBL" id="CM047903">
    <property type="protein sequence ID" value="KAJ0092428.1"/>
    <property type="molecule type" value="Genomic_DNA"/>
</dbReference>
<proteinExistence type="predicted"/>
<protein>
    <submittedName>
        <fullName evidence="1">Uncharacterized protein</fullName>
    </submittedName>
</protein>
<sequence length="445" mass="51001">MADNTKLRIAMFPWLGFGHMIPWLQLAKLIAQKGHEIIFISTPRNIDRLPKLSPNLASFIHFVKLPLPQVENLPEYAEATMDLHYDDVWYLKQAYDRLQEPMKQLLQSLSPDWIFYDFTAYWLPTIARQLGILHGFFSIFNAAVLGYFGPPSALINRADHDLNTPEDYTRQPKWVPFPTTVAFRLFEARRIFHGITGDESNVSDSYRFGETLRSCDIIAIRSCVDFEPEWLKVLEDIHRKPVIPVGQLPTTADDAGEETDTWRWIKEWLDKQEKGSTVYVAFGSEAQPSQEELTEIAFGLELSGLPFFWLIELSDGFEERTKGRGVVCTSWAPQLKILAHDSVGGFLSHSGALVLLTCFADQGLIAKQLAEKKIGYVLPREEGDGSFTRKSVAESLRLVVVEEEGKFYREKAMEMRGLFGDRDRQDQYVDNFLKLLESHRCLKQE</sequence>
<keyword evidence="2" id="KW-1185">Reference proteome</keyword>
<organism evidence="1 2">
    <name type="scientific">Pistacia atlantica</name>
    <dbReference type="NCBI Taxonomy" id="434234"/>
    <lineage>
        <taxon>Eukaryota</taxon>
        <taxon>Viridiplantae</taxon>
        <taxon>Streptophyta</taxon>
        <taxon>Embryophyta</taxon>
        <taxon>Tracheophyta</taxon>
        <taxon>Spermatophyta</taxon>
        <taxon>Magnoliopsida</taxon>
        <taxon>eudicotyledons</taxon>
        <taxon>Gunneridae</taxon>
        <taxon>Pentapetalae</taxon>
        <taxon>rosids</taxon>
        <taxon>malvids</taxon>
        <taxon>Sapindales</taxon>
        <taxon>Anacardiaceae</taxon>
        <taxon>Pistacia</taxon>
    </lineage>
</organism>
<reference evidence="2" key="1">
    <citation type="journal article" date="2023" name="G3 (Bethesda)">
        <title>Genome assembly and association tests identify interacting loci associated with vigor, precocity, and sex in interspecific pistachio rootstocks.</title>
        <authorList>
            <person name="Palmer W."/>
            <person name="Jacygrad E."/>
            <person name="Sagayaradj S."/>
            <person name="Cavanaugh K."/>
            <person name="Han R."/>
            <person name="Bertier L."/>
            <person name="Beede B."/>
            <person name="Kafkas S."/>
            <person name="Golino D."/>
            <person name="Preece J."/>
            <person name="Michelmore R."/>
        </authorList>
    </citation>
    <scope>NUCLEOTIDE SEQUENCE [LARGE SCALE GENOMIC DNA]</scope>
</reference>
<comment type="caution">
    <text evidence="1">The sequence shown here is derived from an EMBL/GenBank/DDBJ whole genome shotgun (WGS) entry which is preliminary data.</text>
</comment>
<evidence type="ECO:0000313" key="1">
    <source>
        <dbReference type="EMBL" id="KAJ0092428.1"/>
    </source>
</evidence>
<evidence type="ECO:0000313" key="2">
    <source>
        <dbReference type="Proteomes" id="UP001164250"/>
    </source>
</evidence>
<gene>
    <name evidence="1" type="ORF">Patl1_27084</name>
</gene>
<name>A0ACC1B0I2_9ROSI</name>